<keyword evidence="1" id="KW-0812">Transmembrane</keyword>
<gene>
    <name evidence="2" type="ORF">Ga0061069_103342</name>
</gene>
<evidence type="ECO:0000313" key="2">
    <source>
        <dbReference type="EMBL" id="CUA95995.1"/>
    </source>
</evidence>
<evidence type="ECO:0000313" key="3">
    <source>
        <dbReference type="Proteomes" id="UP000183649"/>
    </source>
</evidence>
<dbReference type="EMBL" id="CYHF01000003">
    <property type="protein sequence ID" value="CUA95995.1"/>
    <property type="molecule type" value="Genomic_DNA"/>
</dbReference>
<proteinExistence type="predicted"/>
<protein>
    <recommendedName>
        <fullName evidence="4">DUF3149 domain-containing protein</fullName>
    </recommendedName>
</protein>
<evidence type="ECO:0000256" key="1">
    <source>
        <dbReference type="SAM" id="Phobius"/>
    </source>
</evidence>
<sequence length="64" mass="7078">MGSAWQGLFGTDYGLFSLIGILFMLGMGVFFIWFFTRKIQQSSDEHARELRAGGAKPPVNNGHA</sequence>
<feature type="transmembrane region" description="Helical" evidence="1">
    <location>
        <begin position="13"/>
        <end position="35"/>
    </location>
</feature>
<reference evidence="3" key="1">
    <citation type="submission" date="2015-08" db="EMBL/GenBank/DDBJ databases">
        <authorList>
            <person name="Varghese N."/>
        </authorList>
    </citation>
    <scope>NUCLEOTIDE SEQUENCE [LARGE SCALE GENOMIC DNA]</scope>
    <source>
        <strain evidence="3">DSM 18181</strain>
    </source>
</reference>
<dbReference type="AlphaFoldDB" id="A0A0K6HYN7"/>
<dbReference type="STRING" id="339866.GCA_001418255_01221"/>
<dbReference type="Proteomes" id="UP000183649">
    <property type="component" value="Unassembled WGS sequence"/>
</dbReference>
<keyword evidence="1" id="KW-0472">Membrane</keyword>
<name>A0A0K6HYN7_9BURK</name>
<evidence type="ECO:0008006" key="4">
    <source>
        <dbReference type="Google" id="ProtNLM"/>
    </source>
</evidence>
<keyword evidence="3" id="KW-1185">Reference proteome</keyword>
<dbReference type="InterPro" id="IPR021494">
    <property type="entry name" value="DUF3149"/>
</dbReference>
<dbReference type="RefSeq" id="WP_055450115.1">
    <property type="nucleotide sequence ID" value="NZ_CYHF01000003.1"/>
</dbReference>
<organism evidence="2 3">
    <name type="scientific">Thiomonas bhubaneswarensis</name>
    <dbReference type="NCBI Taxonomy" id="339866"/>
    <lineage>
        <taxon>Bacteria</taxon>
        <taxon>Pseudomonadati</taxon>
        <taxon>Pseudomonadota</taxon>
        <taxon>Betaproteobacteria</taxon>
        <taxon>Burkholderiales</taxon>
        <taxon>Thiomonas</taxon>
    </lineage>
</organism>
<dbReference type="Pfam" id="PF11346">
    <property type="entry name" value="DUF3149"/>
    <property type="match status" value="1"/>
</dbReference>
<accession>A0A0K6HYN7</accession>
<dbReference type="OrthoDB" id="8594755at2"/>
<keyword evidence="1" id="KW-1133">Transmembrane helix</keyword>